<gene>
    <name evidence="2" type="ORF">QYS48_25145</name>
</gene>
<dbReference type="GO" id="GO:0004527">
    <property type="term" value="F:exonuclease activity"/>
    <property type="evidence" value="ECO:0007669"/>
    <property type="project" value="UniProtKB-KW"/>
</dbReference>
<dbReference type="EMBL" id="CP129970">
    <property type="protein sequence ID" value="WKK85229.2"/>
    <property type="molecule type" value="Genomic_DNA"/>
</dbReference>
<feature type="domain" description="Predicted 3'-5' exonuclease PolB-like" evidence="1">
    <location>
        <begin position="55"/>
        <end position="217"/>
    </location>
</feature>
<name>A0AA49GFT1_9BACT</name>
<dbReference type="EC" id="3.1.-.-" evidence="2"/>
<dbReference type="AlphaFoldDB" id="A0AA49GFT1"/>
<keyword evidence="3" id="KW-1185">Reference proteome</keyword>
<dbReference type="CDD" id="cd05782">
    <property type="entry name" value="DNA_polB_like1_exo"/>
    <property type="match status" value="1"/>
</dbReference>
<keyword evidence="2" id="KW-0540">Nuclease</keyword>
<protein>
    <submittedName>
        <fullName evidence="2">3'-5' exonuclease</fullName>
        <ecNumber evidence="2">3.1.-.-</ecNumber>
    </submittedName>
</protein>
<accession>A0AA49GFT1</accession>
<organism evidence="2 3">
    <name type="scientific">Marivirga arenosa</name>
    <dbReference type="NCBI Taxonomy" id="3059076"/>
    <lineage>
        <taxon>Bacteria</taxon>
        <taxon>Pseudomonadati</taxon>
        <taxon>Bacteroidota</taxon>
        <taxon>Cytophagia</taxon>
        <taxon>Cytophagales</taxon>
        <taxon>Marivirgaceae</taxon>
        <taxon>Marivirga</taxon>
    </lineage>
</organism>
<dbReference type="InterPro" id="IPR036397">
    <property type="entry name" value="RNaseH_sf"/>
</dbReference>
<dbReference type="Gene3D" id="3.30.420.10">
    <property type="entry name" value="Ribonuclease H-like superfamily/Ribonuclease H"/>
    <property type="match status" value="1"/>
</dbReference>
<evidence type="ECO:0000259" key="1">
    <source>
        <dbReference type="Pfam" id="PF10108"/>
    </source>
</evidence>
<keyword evidence="2" id="KW-0269">Exonuclease</keyword>
<keyword evidence="2" id="KW-0378">Hydrolase</keyword>
<evidence type="ECO:0000313" key="3">
    <source>
        <dbReference type="Proteomes" id="UP001244443"/>
    </source>
</evidence>
<reference evidence="2" key="1">
    <citation type="submission" date="2023-08" db="EMBL/GenBank/DDBJ databases">
        <title>Comparative genomics and taxonomic characterization of three novel marine species of genus Marivirga.</title>
        <authorList>
            <person name="Muhammad N."/>
            <person name="Kim S.-G."/>
        </authorList>
    </citation>
    <scope>NUCLEOTIDE SEQUENCE [LARGE SCALE GENOMIC DNA]</scope>
    <source>
        <strain evidence="2">ABR2-2</strain>
    </source>
</reference>
<dbReference type="Pfam" id="PF10108">
    <property type="entry name" value="DNA_pol_B_exo2"/>
    <property type="match status" value="1"/>
</dbReference>
<sequence length="232" mass="26947">MAILFIDIETIPQSPNYNALSEREKQLWQHKSSFFAKEKETAEELYERAGIYAEFGKIIVISMGWLYGEDDNRTLRLLTLKNHNEKELLEALIQVLHKVDNSDSLICGHNIKEFDIPYICRRILINGLKLPSILDVASMKPWQTPFLDTLELWKFGDRKNYTKLDLLAHIFDLPTSKDDIDGSQVYEVYYKDGDLNRIAEYCEKDVLLTSQLYLKLKGQPILEKEQITKVSG</sequence>
<dbReference type="InterPro" id="IPR012337">
    <property type="entry name" value="RNaseH-like_sf"/>
</dbReference>
<dbReference type="InterPro" id="IPR019288">
    <property type="entry name" value="3'-5'_exonuclease_PolB-like"/>
</dbReference>
<proteinExistence type="predicted"/>
<dbReference type="Proteomes" id="UP001244443">
    <property type="component" value="Chromosome"/>
</dbReference>
<dbReference type="SUPFAM" id="SSF53098">
    <property type="entry name" value="Ribonuclease H-like"/>
    <property type="match status" value="1"/>
</dbReference>
<dbReference type="RefSeq" id="WP_308356104.1">
    <property type="nucleotide sequence ID" value="NZ_CP129970.2"/>
</dbReference>
<dbReference type="GO" id="GO:0003676">
    <property type="term" value="F:nucleic acid binding"/>
    <property type="evidence" value="ECO:0007669"/>
    <property type="project" value="InterPro"/>
</dbReference>
<evidence type="ECO:0000313" key="2">
    <source>
        <dbReference type="EMBL" id="WKK85229.2"/>
    </source>
</evidence>